<feature type="non-terminal residue" evidence="2">
    <location>
        <position position="1"/>
    </location>
</feature>
<accession>A0A0P0VUT6</accession>
<dbReference type="STRING" id="39947.A0A0P0VUT6"/>
<dbReference type="Proteomes" id="UP000059680">
    <property type="component" value="Chromosome 3"/>
</dbReference>
<reference evidence="2 3" key="3">
    <citation type="journal article" date="2013" name="Rice">
        <title>Improvement of the Oryza sativa Nipponbare reference genome using next generation sequence and optical map data.</title>
        <authorList>
            <person name="Kawahara Y."/>
            <person name="de la Bastide M."/>
            <person name="Hamilton J.P."/>
            <person name="Kanamori H."/>
            <person name="McCombie W.R."/>
            <person name="Ouyang S."/>
            <person name="Schwartz D.C."/>
            <person name="Tanaka T."/>
            <person name="Wu J."/>
            <person name="Zhou S."/>
            <person name="Childs K.L."/>
            <person name="Davidson R.M."/>
            <person name="Lin H."/>
            <person name="Quesada-Ocampo L."/>
            <person name="Vaillancourt B."/>
            <person name="Sakai H."/>
            <person name="Lee S.S."/>
            <person name="Kim J."/>
            <person name="Numa H."/>
            <person name="Itoh T."/>
            <person name="Buell C.R."/>
            <person name="Matsumoto T."/>
        </authorList>
    </citation>
    <scope>NUCLEOTIDE SEQUENCE [LARGE SCALE GENOMIC DNA]</scope>
    <source>
        <strain evidence="3">cv. Nipponbare</strain>
    </source>
</reference>
<organism evidence="2 3">
    <name type="scientific">Oryza sativa subsp. japonica</name>
    <name type="common">Rice</name>
    <dbReference type="NCBI Taxonomy" id="39947"/>
    <lineage>
        <taxon>Eukaryota</taxon>
        <taxon>Viridiplantae</taxon>
        <taxon>Streptophyta</taxon>
        <taxon>Embryophyta</taxon>
        <taxon>Tracheophyta</taxon>
        <taxon>Spermatophyta</taxon>
        <taxon>Magnoliopsida</taxon>
        <taxon>Liliopsida</taxon>
        <taxon>Poales</taxon>
        <taxon>Poaceae</taxon>
        <taxon>BOP clade</taxon>
        <taxon>Oryzoideae</taxon>
        <taxon>Oryzeae</taxon>
        <taxon>Oryzinae</taxon>
        <taxon>Oryza</taxon>
        <taxon>Oryza sativa</taxon>
    </lineage>
</organism>
<feature type="chain" id="PRO_5006056456" evidence="1">
    <location>
        <begin position="20"/>
        <end position="102"/>
    </location>
</feature>
<reference evidence="2 3" key="2">
    <citation type="journal article" date="2013" name="Plant Cell Physiol.">
        <title>Rice Annotation Project Database (RAP-DB): an integrative and interactive database for rice genomics.</title>
        <authorList>
            <person name="Sakai H."/>
            <person name="Lee S.S."/>
            <person name="Tanaka T."/>
            <person name="Numa H."/>
            <person name="Kim J."/>
            <person name="Kawahara Y."/>
            <person name="Wakimoto H."/>
            <person name="Yang C.C."/>
            <person name="Iwamoto M."/>
            <person name="Abe T."/>
            <person name="Yamada Y."/>
            <person name="Muto A."/>
            <person name="Inokuchi H."/>
            <person name="Ikemura T."/>
            <person name="Matsumoto T."/>
            <person name="Sasaki T."/>
            <person name="Itoh T."/>
        </authorList>
    </citation>
    <scope>NUCLEOTIDE SEQUENCE [LARGE SCALE GENOMIC DNA]</scope>
    <source>
        <strain evidence="3">cv. Nipponbare</strain>
    </source>
</reference>
<keyword evidence="1" id="KW-0732">Signal</keyword>
<evidence type="ECO:0000313" key="2">
    <source>
        <dbReference type="EMBL" id="BAS83000.1"/>
    </source>
</evidence>
<sequence length="102" mass="11672">ALFLVVVLDFGADLLVVLLQRGEVLPGLGELPFLHPFAHVPVHERALGVHEVELAVDPREHLRHRRVVADHAHRPPHLRQVPSRHRRRRLVVYPALEPCRTP</sequence>
<dbReference type="PaxDb" id="39947-A0A0P0VUT6"/>
<feature type="non-terminal residue" evidence="2">
    <location>
        <position position="102"/>
    </location>
</feature>
<dbReference type="eggNOG" id="ENOG502R405">
    <property type="taxonomic scope" value="Eukaryota"/>
</dbReference>
<evidence type="ECO:0000313" key="3">
    <source>
        <dbReference type="Proteomes" id="UP000059680"/>
    </source>
</evidence>
<evidence type="ECO:0000256" key="1">
    <source>
        <dbReference type="SAM" id="SignalP"/>
    </source>
</evidence>
<protein>
    <submittedName>
        <fullName evidence="2">Os03g0219350 protein</fullName>
    </submittedName>
</protein>
<dbReference type="EMBL" id="AP014959">
    <property type="protein sequence ID" value="BAS83000.1"/>
    <property type="molecule type" value="Genomic_DNA"/>
</dbReference>
<dbReference type="InParanoid" id="A0A0P0VUT6"/>
<reference evidence="3" key="1">
    <citation type="journal article" date="2005" name="Nature">
        <title>The map-based sequence of the rice genome.</title>
        <authorList>
            <consortium name="International rice genome sequencing project (IRGSP)"/>
            <person name="Matsumoto T."/>
            <person name="Wu J."/>
            <person name="Kanamori H."/>
            <person name="Katayose Y."/>
            <person name="Fujisawa M."/>
            <person name="Namiki N."/>
            <person name="Mizuno H."/>
            <person name="Yamamoto K."/>
            <person name="Antonio B.A."/>
            <person name="Baba T."/>
            <person name="Sakata K."/>
            <person name="Nagamura Y."/>
            <person name="Aoki H."/>
            <person name="Arikawa K."/>
            <person name="Arita K."/>
            <person name="Bito T."/>
            <person name="Chiden Y."/>
            <person name="Fujitsuka N."/>
            <person name="Fukunaka R."/>
            <person name="Hamada M."/>
            <person name="Harada C."/>
            <person name="Hayashi A."/>
            <person name="Hijishita S."/>
            <person name="Honda M."/>
            <person name="Hosokawa S."/>
            <person name="Ichikawa Y."/>
            <person name="Idonuma A."/>
            <person name="Iijima M."/>
            <person name="Ikeda M."/>
            <person name="Ikeno M."/>
            <person name="Ito K."/>
            <person name="Ito S."/>
            <person name="Ito T."/>
            <person name="Ito Y."/>
            <person name="Ito Y."/>
            <person name="Iwabuchi A."/>
            <person name="Kamiya K."/>
            <person name="Karasawa W."/>
            <person name="Kurita K."/>
            <person name="Katagiri S."/>
            <person name="Kikuta A."/>
            <person name="Kobayashi H."/>
            <person name="Kobayashi N."/>
            <person name="Machita K."/>
            <person name="Maehara T."/>
            <person name="Masukawa M."/>
            <person name="Mizubayashi T."/>
            <person name="Mukai Y."/>
            <person name="Nagasaki H."/>
            <person name="Nagata Y."/>
            <person name="Naito S."/>
            <person name="Nakashima M."/>
            <person name="Nakama Y."/>
            <person name="Nakamichi Y."/>
            <person name="Nakamura M."/>
            <person name="Meguro A."/>
            <person name="Negishi M."/>
            <person name="Ohta I."/>
            <person name="Ohta T."/>
            <person name="Okamoto M."/>
            <person name="Ono N."/>
            <person name="Saji S."/>
            <person name="Sakaguchi M."/>
            <person name="Sakai K."/>
            <person name="Shibata M."/>
            <person name="Shimokawa T."/>
            <person name="Song J."/>
            <person name="Takazaki Y."/>
            <person name="Terasawa K."/>
            <person name="Tsugane M."/>
            <person name="Tsuji K."/>
            <person name="Ueda S."/>
            <person name="Waki K."/>
            <person name="Yamagata H."/>
            <person name="Yamamoto M."/>
            <person name="Yamamoto S."/>
            <person name="Yamane H."/>
            <person name="Yoshiki S."/>
            <person name="Yoshihara R."/>
            <person name="Yukawa K."/>
            <person name="Zhong H."/>
            <person name="Yano M."/>
            <person name="Yuan Q."/>
            <person name="Ouyang S."/>
            <person name="Liu J."/>
            <person name="Jones K.M."/>
            <person name="Gansberger K."/>
            <person name="Moffat K."/>
            <person name="Hill J."/>
            <person name="Bera J."/>
            <person name="Fadrosh D."/>
            <person name="Jin S."/>
            <person name="Johri S."/>
            <person name="Kim M."/>
            <person name="Overton L."/>
            <person name="Reardon M."/>
            <person name="Tsitrin T."/>
            <person name="Vuong H."/>
            <person name="Weaver B."/>
            <person name="Ciecko A."/>
            <person name="Tallon L."/>
            <person name="Jackson J."/>
            <person name="Pai G."/>
            <person name="Aken S.V."/>
            <person name="Utterback T."/>
            <person name="Reidmuller S."/>
            <person name="Feldblyum T."/>
            <person name="Hsiao J."/>
            <person name="Zismann V."/>
            <person name="Iobst S."/>
            <person name="de Vazeille A.R."/>
            <person name="Buell C.R."/>
            <person name="Ying K."/>
            <person name="Li Y."/>
            <person name="Lu T."/>
            <person name="Huang Y."/>
            <person name="Zhao Q."/>
            <person name="Feng Q."/>
            <person name="Zhang L."/>
            <person name="Zhu J."/>
            <person name="Weng Q."/>
            <person name="Mu J."/>
            <person name="Lu Y."/>
            <person name="Fan D."/>
            <person name="Liu Y."/>
            <person name="Guan J."/>
            <person name="Zhang Y."/>
            <person name="Yu S."/>
            <person name="Liu X."/>
            <person name="Zhang Y."/>
            <person name="Hong G."/>
            <person name="Han B."/>
            <person name="Choisne N."/>
            <person name="Demange N."/>
            <person name="Orjeda G."/>
            <person name="Samain S."/>
            <person name="Cattolico L."/>
            <person name="Pelletier E."/>
            <person name="Couloux A."/>
            <person name="Segurens B."/>
            <person name="Wincker P."/>
            <person name="D'Hont A."/>
            <person name="Scarpelli C."/>
            <person name="Weissenbach J."/>
            <person name="Salanoubat M."/>
            <person name="Quetier F."/>
            <person name="Yu Y."/>
            <person name="Kim H.R."/>
            <person name="Rambo T."/>
            <person name="Currie J."/>
            <person name="Collura K."/>
            <person name="Luo M."/>
            <person name="Yang T."/>
            <person name="Ammiraju J.S.S."/>
            <person name="Engler F."/>
            <person name="Soderlund C."/>
            <person name="Wing R.A."/>
            <person name="Palmer L.E."/>
            <person name="de la Bastide M."/>
            <person name="Spiegel L."/>
            <person name="Nascimento L."/>
            <person name="Zutavern T."/>
            <person name="O'Shaughnessy A."/>
            <person name="Dike S."/>
            <person name="Dedhia N."/>
            <person name="Preston R."/>
            <person name="Balija V."/>
            <person name="McCombie W.R."/>
            <person name="Chow T."/>
            <person name="Chen H."/>
            <person name="Chung M."/>
            <person name="Chen C."/>
            <person name="Shaw J."/>
            <person name="Wu H."/>
            <person name="Hsiao K."/>
            <person name="Chao Y."/>
            <person name="Chu M."/>
            <person name="Cheng C."/>
            <person name="Hour A."/>
            <person name="Lee P."/>
            <person name="Lin S."/>
            <person name="Lin Y."/>
            <person name="Liou J."/>
            <person name="Liu S."/>
            <person name="Hsing Y."/>
            <person name="Raghuvanshi S."/>
            <person name="Mohanty A."/>
            <person name="Bharti A.K."/>
            <person name="Gaur A."/>
            <person name="Gupta V."/>
            <person name="Kumar D."/>
            <person name="Ravi V."/>
            <person name="Vij S."/>
            <person name="Kapur A."/>
            <person name="Khurana P."/>
            <person name="Khurana P."/>
            <person name="Khurana J.P."/>
            <person name="Tyagi A.K."/>
            <person name="Gaikwad K."/>
            <person name="Singh A."/>
            <person name="Dalal V."/>
            <person name="Srivastava S."/>
            <person name="Dixit A."/>
            <person name="Pal A.K."/>
            <person name="Ghazi I.A."/>
            <person name="Yadav M."/>
            <person name="Pandit A."/>
            <person name="Bhargava A."/>
            <person name="Sureshbabu K."/>
            <person name="Batra K."/>
            <person name="Sharma T.R."/>
            <person name="Mohapatra T."/>
            <person name="Singh N.K."/>
            <person name="Messing J."/>
            <person name="Nelson A.B."/>
            <person name="Fuks G."/>
            <person name="Kavchok S."/>
            <person name="Keizer G."/>
            <person name="Linton E."/>
            <person name="Llaca V."/>
            <person name="Song R."/>
            <person name="Tanyolac B."/>
            <person name="Young S."/>
            <person name="Ho-Il K."/>
            <person name="Hahn J.H."/>
            <person name="Sangsakoo G."/>
            <person name="Vanavichit A."/>
            <person name="de Mattos Luiz.A.T."/>
            <person name="Zimmer P.D."/>
            <person name="Malone G."/>
            <person name="Dellagostin O."/>
            <person name="de Oliveira A.C."/>
            <person name="Bevan M."/>
            <person name="Bancroft I."/>
            <person name="Minx P."/>
            <person name="Cordum H."/>
            <person name="Wilson R."/>
            <person name="Cheng Z."/>
            <person name="Jin W."/>
            <person name="Jiang J."/>
            <person name="Leong S.A."/>
            <person name="Iwama H."/>
            <person name="Gojobori T."/>
            <person name="Itoh T."/>
            <person name="Niimura Y."/>
            <person name="Fujii Y."/>
            <person name="Habara T."/>
            <person name="Sakai H."/>
            <person name="Sato Y."/>
            <person name="Wilson G."/>
            <person name="Kumar K."/>
            <person name="McCouch S."/>
            <person name="Juretic N."/>
            <person name="Hoen D."/>
            <person name="Wright S."/>
            <person name="Bruskiewich R."/>
            <person name="Bureau T."/>
            <person name="Miyao A."/>
            <person name="Hirochika H."/>
            <person name="Nishikawa T."/>
            <person name="Kadowaki K."/>
            <person name="Sugiura M."/>
            <person name="Burr B."/>
            <person name="Sasaki T."/>
        </authorList>
    </citation>
    <scope>NUCLEOTIDE SEQUENCE [LARGE SCALE GENOMIC DNA]</scope>
    <source>
        <strain evidence="3">cv. Nipponbare</strain>
    </source>
</reference>
<dbReference type="FunCoup" id="A0A0P0VUT6">
    <property type="interactions" value="1"/>
</dbReference>
<feature type="signal peptide" evidence="1">
    <location>
        <begin position="1"/>
        <end position="19"/>
    </location>
</feature>
<dbReference type="AlphaFoldDB" id="A0A0P0VUT6"/>
<proteinExistence type="predicted"/>
<keyword evidence="3" id="KW-1185">Reference proteome</keyword>
<gene>
    <name evidence="2" type="ordered locus">Os03g0219350</name>
    <name evidence="2" type="ORF">OSNPB_030219350</name>
</gene>
<name>A0A0P0VUT6_ORYSJ</name>